<reference evidence="1 2" key="1">
    <citation type="submission" date="2016-06" db="EMBL/GenBank/DDBJ databases">
        <title>Complete genome sequences of Bordetella bronchialis and Bordetella flabilis.</title>
        <authorList>
            <person name="LiPuma J.J."/>
            <person name="Spilker T."/>
        </authorList>
    </citation>
    <scope>NUCLEOTIDE SEQUENCE [LARGE SCALE GENOMIC DNA]</scope>
    <source>
        <strain evidence="1 2">AU10664</strain>
    </source>
</reference>
<dbReference type="InterPro" id="IPR029032">
    <property type="entry name" value="AhpD-like"/>
</dbReference>
<accession>A0A193GG35</accession>
<dbReference type="RefSeq" id="WP_066661241.1">
    <property type="nucleotide sequence ID" value="NZ_CBCSCL010000013.1"/>
</dbReference>
<dbReference type="STRING" id="463014.BAU07_19580"/>
<dbReference type="OrthoDB" id="5987308at2"/>
<dbReference type="KEGG" id="bfz:BAU07_19580"/>
<dbReference type="EMBL" id="CP016172">
    <property type="protein sequence ID" value="ANN79022.1"/>
    <property type="molecule type" value="Genomic_DNA"/>
</dbReference>
<dbReference type="Gene3D" id="1.20.1290.10">
    <property type="entry name" value="AhpD-like"/>
    <property type="match status" value="1"/>
</dbReference>
<dbReference type="Proteomes" id="UP000091926">
    <property type="component" value="Chromosome"/>
</dbReference>
<evidence type="ECO:0000313" key="1">
    <source>
        <dbReference type="EMBL" id="ANN79022.1"/>
    </source>
</evidence>
<evidence type="ECO:0000313" key="2">
    <source>
        <dbReference type="Proteomes" id="UP000091926"/>
    </source>
</evidence>
<proteinExistence type="predicted"/>
<protein>
    <submittedName>
        <fullName evidence="1">4-carboxymuconolactone decarboxylase</fullName>
    </submittedName>
</protein>
<dbReference type="AlphaFoldDB" id="A0A193GG35"/>
<dbReference type="PANTHER" id="PTHR34846">
    <property type="entry name" value="4-CARBOXYMUCONOLACTONE DECARBOXYLASE FAMILY PROTEIN (AFU_ORTHOLOGUE AFUA_6G11590)"/>
    <property type="match status" value="1"/>
</dbReference>
<dbReference type="SUPFAM" id="SSF69118">
    <property type="entry name" value="AhpD-like"/>
    <property type="match status" value="1"/>
</dbReference>
<dbReference type="PANTHER" id="PTHR34846:SF11">
    <property type="entry name" value="4-CARBOXYMUCONOLACTONE DECARBOXYLASE FAMILY PROTEIN (AFU_ORTHOLOGUE AFUA_6G11590)"/>
    <property type="match status" value="1"/>
</dbReference>
<organism evidence="1 2">
    <name type="scientific">Bordetella flabilis</name>
    <dbReference type="NCBI Taxonomy" id="463014"/>
    <lineage>
        <taxon>Bacteria</taxon>
        <taxon>Pseudomonadati</taxon>
        <taxon>Pseudomonadota</taxon>
        <taxon>Betaproteobacteria</taxon>
        <taxon>Burkholderiales</taxon>
        <taxon>Alcaligenaceae</taxon>
        <taxon>Bordetella</taxon>
    </lineage>
</organism>
<name>A0A193GG35_9BORD</name>
<keyword evidence="2" id="KW-1185">Reference proteome</keyword>
<sequence length="194" mass="21264">MPRIEPLQPGQMSAEQQRIHDLIASGPRGRVRGPLAVWLHRPGLADPAQALGRYCRYDTSLPPRLSEWAILVLARLWQSEFEWWAHKPMALKGGVSPAMIDALRDGQPIPYANADEALVHEFLTTLHAQRRIPDALYQKAVLALGETGIIDLVGIAGYYTLVSMTLNVFDVQPPEGEPVELAAGPDTAGGTRTT</sequence>
<gene>
    <name evidence="1" type="ORF">BAU07_19580</name>
</gene>